<name>A0A2S5B4E8_9BASI</name>
<keyword evidence="3" id="KW-0238">DNA-binding</keyword>
<keyword evidence="4" id="KW-0804">Transcription</keyword>
<dbReference type="OrthoDB" id="4454541at2759"/>
<feature type="region of interest" description="Disordered" evidence="6">
    <location>
        <begin position="701"/>
        <end position="740"/>
    </location>
</feature>
<dbReference type="InterPro" id="IPR051089">
    <property type="entry name" value="prtT"/>
</dbReference>
<comment type="caution">
    <text evidence="7">The sequence shown here is derived from an EMBL/GenBank/DDBJ whole genome shotgun (WGS) entry which is preliminary data.</text>
</comment>
<reference evidence="7 8" key="1">
    <citation type="journal article" date="2018" name="Front. Microbiol.">
        <title>Prospects for Fungal Bioremediation of Acidic Radioactive Waste Sites: Characterization and Genome Sequence of Rhodotorula taiwanensis MD1149.</title>
        <authorList>
            <person name="Tkavc R."/>
            <person name="Matrosova V.Y."/>
            <person name="Grichenko O.E."/>
            <person name="Gostincar C."/>
            <person name="Volpe R.P."/>
            <person name="Klimenkova P."/>
            <person name="Gaidamakova E.K."/>
            <person name="Zhou C.E."/>
            <person name="Stewart B.J."/>
            <person name="Lyman M.G."/>
            <person name="Malfatti S.A."/>
            <person name="Rubinfeld B."/>
            <person name="Courtot M."/>
            <person name="Singh J."/>
            <person name="Dalgard C.L."/>
            <person name="Hamilton T."/>
            <person name="Frey K.G."/>
            <person name="Gunde-Cimerman N."/>
            <person name="Dugan L."/>
            <person name="Daly M.J."/>
        </authorList>
    </citation>
    <scope>NUCLEOTIDE SEQUENCE [LARGE SCALE GENOMIC DNA]</scope>
    <source>
        <strain evidence="7 8">MD1149</strain>
    </source>
</reference>
<keyword evidence="8" id="KW-1185">Reference proteome</keyword>
<evidence type="ECO:0000256" key="2">
    <source>
        <dbReference type="ARBA" id="ARBA00023015"/>
    </source>
</evidence>
<dbReference type="GO" id="GO:0000976">
    <property type="term" value="F:transcription cis-regulatory region binding"/>
    <property type="evidence" value="ECO:0007669"/>
    <property type="project" value="TreeGrafter"/>
</dbReference>
<dbReference type="GO" id="GO:0000981">
    <property type="term" value="F:DNA-binding transcription factor activity, RNA polymerase II-specific"/>
    <property type="evidence" value="ECO:0007669"/>
    <property type="project" value="TreeGrafter"/>
</dbReference>
<evidence type="ECO:0000256" key="3">
    <source>
        <dbReference type="ARBA" id="ARBA00023125"/>
    </source>
</evidence>
<feature type="compositionally biased region" description="Polar residues" evidence="6">
    <location>
        <begin position="887"/>
        <end position="904"/>
    </location>
</feature>
<proteinExistence type="predicted"/>
<comment type="subcellular location">
    <subcellularLocation>
        <location evidence="1">Nucleus</location>
    </subcellularLocation>
</comment>
<evidence type="ECO:0000256" key="4">
    <source>
        <dbReference type="ARBA" id="ARBA00023163"/>
    </source>
</evidence>
<dbReference type="EMBL" id="PJQD01000075">
    <property type="protein sequence ID" value="POY71636.1"/>
    <property type="molecule type" value="Genomic_DNA"/>
</dbReference>
<organism evidence="7 8">
    <name type="scientific">Rhodotorula taiwanensis</name>
    <dbReference type="NCBI Taxonomy" id="741276"/>
    <lineage>
        <taxon>Eukaryota</taxon>
        <taxon>Fungi</taxon>
        <taxon>Dikarya</taxon>
        <taxon>Basidiomycota</taxon>
        <taxon>Pucciniomycotina</taxon>
        <taxon>Microbotryomycetes</taxon>
        <taxon>Sporidiobolales</taxon>
        <taxon>Sporidiobolaceae</taxon>
        <taxon>Rhodotorula</taxon>
    </lineage>
</organism>
<dbReference type="PANTHER" id="PTHR31845:SF17">
    <property type="entry name" value="ZN(II)2CYS6 TRANSCRIPTION FACTOR (EUROFUNG)"/>
    <property type="match status" value="1"/>
</dbReference>
<evidence type="ECO:0000313" key="7">
    <source>
        <dbReference type="EMBL" id="POY71636.1"/>
    </source>
</evidence>
<dbReference type="PANTHER" id="PTHR31845">
    <property type="entry name" value="FINGER DOMAIN PROTEIN, PUTATIVE-RELATED"/>
    <property type="match status" value="1"/>
</dbReference>
<keyword evidence="2" id="KW-0805">Transcription regulation</keyword>
<dbReference type="Proteomes" id="UP000237144">
    <property type="component" value="Unassembled WGS sequence"/>
</dbReference>
<dbReference type="AlphaFoldDB" id="A0A2S5B4E8"/>
<gene>
    <name evidence="7" type="ORF">BMF94_5330</name>
</gene>
<keyword evidence="5" id="KW-0539">Nucleus</keyword>
<protein>
    <recommendedName>
        <fullName evidence="9">Transcription factor domain-containing protein</fullName>
    </recommendedName>
</protein>
<dbReference type="GO" id="GO:0005634">
    <property type="term" value="C:nucleus"/>
    <property type="evidence" value="ECO:0007669"/>
    <property type="project" value="UniProtKB-SubCell"/>
</dbReference>
<feature type="compositionally biased region" description="Low complexity" evidence="6">
    <location>
        <begin position="664"/>
        <end position="679"/>
    </location>
</feature>
<feature type="region of interest" description="Disordered" evidence="6">
    <location>
        <begin position="877"/>
        <end position="904"/>
    </location>
</feature>
<evidence type="ECO:0000313" key="8">
    <source>
        <dbReference type="Proteomes" id="UP000237144"/>
    </source>
</evidence>
<evidence type="ECO:0000256" key="6">
    <source>
        <dbReference type="SAM" id="MobiDB-lite"/>
    </source>
</evidence>
<evidence type="ECO:0000256" key="1">
    <source>
        <dbReference type="ARBA" id="ARBA00004123"/>
    </source>
</evidence>
<accession>A0A2S5B4E8</accession>
<feature type="region of interest" description="Disordered" evidence="6">
    <location>
        <begin position="664"/>
        <end position="688"/>
    </location>
</feature>
<evidence type="ECO:0000256" key="5">
    <source>
        <dbReference type="ARBA" id="ARBA00023242"/>
    </source>
</evidence>
<sequence>MEPASGKSSKAKPGRKRIACQACSATSHASMSNDGGLDGIAAAIREMSARLAAIETGLDADRRAGARPIASTSAVSLPDMQPSAGLDYLPARISTNTAAPSRGEPLEMPVETNPLQMLVSTMEQMTRDEALDQDEAVAMMTEMPPPQDVNGVDEASAAYEEHLARKVKVEPRSDRPDAFARGLVTLEDVQTAFSFYTQRIQPWIPVIERRGALVVREKSPFLFHVILLVTNYYNTSTSDRAREVYAGLTKLVHELLVSHILAPDPSMFTRDMIRALLLLLYYKPVEAAAYSDRGVKSMGRIVHASKVNALSSLMIHSLVQRAASFIAIQESPRLLSPVLDHPDLASPAERKRALAEFRLWCTLVAADALGSLQSGRSTWTDPTAALKITRRFAALAADPTDVRRAAILELYSIVTVPTSAPAATHPVRYRLEHIARINAQLDAWREYWTPVLADAQKRGDPLAYTVVQTLAQFVILSVNGAVFTRWDLDRKKELEEGKEGRPKLTDEDWRHLQRAAEAADSAIFIVSTEATATGHPLREYVWPAPINGYRAALHVDPRITEDFKTALDTMTCIAFVYSLLFLVRMASSGLITCDLQIRKSEYVGGCDLSAPQPLATGQKLPRLLELGASFLNGIAPNPDHPARRHALLVEMILRVGLSATTPQASAASPASSAAARPSPGGSGSLGQGHFVQALGERNGAPSALAASFPSDEGHGSASNGPTSEAGARPPASSFDSWLWDTTTPSSGAVSGPLRMQDGSFVMPDLTISSSGTAASGSTVPSSLPPLSASYTSTSRLPMTALEATAAAASAGRRGDAAQAMASLLNEVNPFLDDFYATQPAIGSHAFNDDFGLGLGSIAADGAGLGALDWATLGTPGASEPASLVSGDGSTAANGLTPGASSAWQ</sequence>
<evidence type="ECO:0008006" key="9">
    <source>
        <dbReference type="Google" id="ProtNLM"/>
    </source>
</evidence>
<dbReference type="STRING" id="741276.A0A2S5B4E8"/>